<dbReference type="InterPro" id="IPR050827">
    <property type="entry name" value="CRP1_MDG1_kinase"/>
</dbReference>
<gene>
    <name evidence="12" type="ORF">JZ751_025825</name>
</gene>
<dbReference type="InterPro" id="IPR013783">
    <property type="entry name" value="Ig-like_fold"/>
</dbReference>
<feature type="chain" id="PRO_5035843682" description="Association with the SNF1 complex (ASC) domain-containing protein" evidence="10">
    <location>
        <begin position="38"/>
        <end position="601"/>
    </location>
</feature>
<name>A0A8T2NHJ8_9TELE</name>
<dbReference type="Gene3D" id="2.20.25.290">
    <property type="match status" value="1"/>
</dbReference>
<dbReference type="Pfam" id="PF04739">
    <property type="entry name" value="AMPKBI"/>
    <property type="match status" value="1"/>
</dbReference>
<keyword evidence="4" id="KW-0433">Leucine-rich repeat</keyword>
<dbReference type="Pfam" id="PF16561">
    <property type="entry name" value="AMPK1_CBM"/>
    <property type="match status" value="1"/>
</dbReference>
<dbReference type="GO" id="GO:0005737">
    <property type="term" value="C:cytoplasm"/>
    <property type="evidence" value="ECO:0007669"/>
    <property type="project" value="TreeGrafter"/>
</dbReference>
<feature type="domain" description="Association with the SNF1 complex (ASC)" evidence="11">
    <location>
        <begin position="539"/>
        <end position="601"/>
    </location>
</feature>
<evidence type="ECO:0000256" key="6">
    <source>
        <dbReference type="ARBA" id="ARBA00022832"/>
    </source>
</evidence>
<dbReference type="GO" id="GO:0007399">
    <property type="term" value="P:nervous system development"/>
    <property type="evidence" value="ECO:0007669"/>
    <property type="project" value="UniProtKB-ARBA"/>
</dbReference>
<evidence type="ECO:0000256" key="3">
    <source>
        <dbReference type="ARBA" id="ARBA00022553"/>
    </source>
</evidence>
<dbReference type="CDD" id="cd02859">
    <property type="entry name" value="E_set_AMPKbeta_like_N"/>
    <property type="match status" value="1"/>
</dbReference>
<evidence type="ECO:0000256" key="1">
    <source>
        <dbReference type="ARBA" id="ARBA00010926"/>
    </source>
</evidence>
<feature type="compositionally biased region" description="Basic and acidic residues" evidence="9">
    <location>
        <begin position="349"/>
        <end position="370"/>
    </location>
</feature>
<dbReference type="GO" id="GO:0031588">
    <property type="term" value="C:nucleotide-activated protein kinase complex"/>
    <property type="evidence" value="ECO:0007669"/>
    <property type="project" value="TreeGrafter"/>
</dbReference>
<feature type="signal peptide" evidence="10">
    <location>
        <begin position="1"/>
        <end position="37"/>
    </location>
</feature>
<dbReference type="OrthoDB" id="531008at2759"/>
<accession>A0A8T2NHJ8</accession>
<dbReference type="SUPFAM" id="SSF160219">
    <property type="entry name" value="AMPKBI-like"/>
    <property type="match status" value="1"/>
</dbReference>
<keyword evidence="2" id="KW-0444">Lipid biosynthesis</keyword>
<feature type="region of interest" description="Disordered" evidence="9">
    <location>
        <begin position="348"/>
        <end position="381"/>
    </location>
</feature>
<dbReference type="SMART" id="SM01010">
    <property type="entry name" value="AMPKBI"/>
    <property type="match status" value="1"/>
</dbReference>
<dbReference type="PANTHER" id="PTHR10343:SF92">
    <property type="entry name" value="5'-AMP-ACTIVATED PROTEIN KINASE SUBUNIT BETA-2"/>
    <property type="match status" value="1"/>
</dbReference>
<dbReference type="Pfam" id="PF13855">
    <property type="entry name" value="LRR_8"/>
    <property type="match status" value="1"/>
</dbReference>
<keyword evidence="3" id="KW-0597">Phosphoprotein</keyword>
<evidence type="ECO:0000313" key="12">
    <source>
        <dbReference type="EMBL" id="KAG9338421.1"/>
    </source>
</evidence>
<keyword evidence="6" id="KW-0276">Fatty acid metabolism</keyword>
<dbReference type="Gene3D" id="2.60.40.10">
    <property type="entry name" value="Immunoglobulins"/>
    <property type="match status" value="1"/>
</dbReference>
<evidence type="ECO:0000313" key="13">
    <source>
        <dbReference type="Proteomes" id="UP000824540"/>
    </source>
</evidence>
<dbReference type="FunFam" id="2.60.40.10:FF:000139">
    <property type="entry name" value="Protein kinase AMP-activated non-catalytic subunit beta 1"/>
    <property type="match status" value="1"/>
</dbReference>
<comment type="similarity">
    <text evidence="1">Belongs to the 5'-AMP-activated protein kinase beta subunit family.</text>
</comment>
<dbReference type="Gene3D" id="3.80.10.10">
    <property type="entry name" value="Ribonuclease Inhibitor"/>
    <property type="match status" value="2"/>
</dbReference>
<evidence type="ECO:0000256" key="5">
    <source>
        <dbReference type="ARBA" id="ARBA00022737"/>
    </source>
</evidence>
<sequence length="601" mass="67567">MKKAETSMGSLKNPVKWKVSVVELCLVLLLTIDSTTGGTVVNCSAQNYPGTPCSTPLDTTILDLSYNNIERIELQDFSLLKGLRKLFLQFNRISSVNPQAFSANPALEYLDISHNRLPQISSLPFSNLRALTYLDISNNAEVVLHLSPTISLLKDLQVLKLGNPHLTSFRKDSFQGLSSLKLKEFLLITGDFTEYEPTSLMPLHNLERLTLELNISVTLHMKDLVNFSASYNKIHLESQDPLIWTKSLRRLNLRGNQLSDKVLSKLPESLEMLDLSFNDIKTITNMVPMKNLVELYLSGNQLKSMPELSLFTSINLLHVDQNDIATFDTNPIRSSSLTELKFGHNPFNCDRHGAKSHRSDSGGSHKEQEPSKIMVDSTDDPNIFNTHTVESKPAGEKDFMPYSPDPDDPVKPGPQARPTVIRWGGGGKEVYIAGSFNNWSTKIPLNKSHNDFVAILDLPEGEHQYKFFVDGQWVHDPSEPVVTSQMGTINNLIQVKKSDFEVFDALQVDSLECSDTSEHRAPFQELFSGCFFKEEAVSGRSALEVYMFRPEERFKAPPILPPHLLQVILNKDTNISDGVMVLSATHRYKKKYVTSLLYKPI</sequence>
<dbReference type="PANTHER" id="PTHR10343">
    <property type="entry name" value="5'-AMP-ACTIVATED PROTEIN KINASE , BETA SUBUNIT"/>
    <property type="match status" value="1"/>
</dbReference>
<dbReference type="GO" id="GO:0006631">
    <property type="term" value="P:fatty acid metabolic process"/>
    <property type="evidence" value="ECO:0007669"/>
    <property type="project" value="UniProtKB-KW"/>
</dbReference>
<proteinExistence type="inferred from homology"/>
<evidence type="ECO:0000259" key="11">
    <source>
        <dbReference type="SMART" id="SM01010"/>
    </source>
</evidence>
<dbReference type="InterPro" id="IPR001611">
    <property type="entry name" value="Leu-rich_rpt"/>
</dbReference>
<dbReference type="SMART" id="SM00369">
    <property type="entry name" value="LRR_TYP"/>
    <property type="match status" value="4"/>
</dbReference>
<keyword evidence="13" id="KW-1185">Reference proteome</keyword>
<evidence type="ECO:0000256" key="4">
    <source>
        <dbReference type="ARBA" id="ARBA00022614"/>
    </source>
</evidence>
<evidence type="ECO:0000256" key="8">
    <source>
        <dbReference type="ARBA" id="ARBA00025180"/>
    </source>
</evidence>
<evidence type="ECO:0000256" key="7">
    <source>
        <dbReference type="ARBA" id="ARBA00023098"/>
    </source>
</evidence>
<dbReference type="InterPro" id="IPR014756">
    <property type="entry name" value="Ig_E-set"/>
</dbReference>
<dbReference type="InterPro" id="IPR037256">
    <property type="entry name" value="ASC_dom_sf"/>
</dbReference>
<organism evidence="12 13">
    <name type="scientific">Albula glossodonta</name>
    <name type="common">roundjaw bonefish</name>
    <dbReference type="NCBI Taxonomy" id="121402"/>
    <lineage>
        <taxon>Eukaryota</taxon>
        <taxon>Metazoa</taxon>
        <taxon>Chordata</taxon>
        <taxon>Craniata</taxon>
        <taxon>Vertebrata</taxon>
        <taxon>Euteleostomi</taxon>
        <taxon>Actinopterygii</taxon>
        <taxon>Neopterygii</taxon>
        <taxon>Teleostei</taxon>
        <taxon>Albuliformes</taxon>
        <taxon>Albulidae</taxon>
        <taxon>Albula</taxon>
    </lineage>
</organism>
<dbReference type="SMART" id="SM00365">
    <property type="entry name" value="LRR_SD22"/>
    <property type="match status" value="5"/>
</dbReference>
<evidence type="ECO:0000256" key="9">
    <source>
        <dbReference type="SAM" id="MobiDB-lite"/>
    </source>
</evidence>
<dbReference type="GO" id="GO:0019901">
    <property type="term" value="F:protein kinase binding"/>
    <property type="evidence" value="ECO:0007669"/>
    <property type="project" value="TreeGrafter"/>
</dbReference>
<dbReference type="InterPro" id="IPR032675">
    <property type="entry name" value="LRR_dom_sf"/>
</dbReference>
<dbReference type="GO" id="GO:0005634">
    <property type="term" value="C:nucleus"/>
    <property type="evidence" value="ECO:0007669"/>
    <property type="project" value="TreeGrafter"/>
</dbReference>
<keyword evidence="5" id="KW-0677">Repeat</keyword>
<evidence type="ECO:0000256" key="10">
    <source>
        <dbReference type="SAM" id="SignalP"/>
    </source>
</evidence>
<dbReference type="Pfam" id="PF13516">
    <property type="entry name" value="LRR_6"/>
    <property type="match status" value="1"/>
</dbReference>
<dbReference type="InterPro" id="IPR003591">
    <property type="entry name" value="Leu-rich_rpt_typical-subtyp"/>
</dbReference>
<dbReference type="SUPFAM" id="SSF52058">
    <property type="entry name" value="L domain-like"/>
    <property type="match status" value="1"/>
</dbReference>
<dbReference type="InterPro" id="IPR032640">
    <property type="entry name" value="AMPK1_CBM"/>
</dbReference>
<keyword evidence="7" id="KW-0443">Lipid metabolism</keyword>
<evidence type="ECO:0000256" key="2">
    <source>
        <dbReference type="ARBA" id="ARBA00022516"/>
    </source>
</evidence>
<protein>
    <recommendedName>
        <fullName evidence="11">Association with the SNF1 complex (ASC) domain-containing protein</fullName>
    </recommendedName>
</protein>
<reference evidence="12" key="1">
    <citation type="thesis" date="2021" institute="BYU ScholarsArchive" country="Provo, UT, USA">
        <title>Applications of and Algorithms for Genome Assembly and Genomic Analyses with an Emphasis on Marine Teleosts.</title>
        <authorList>
            <person name="Pickett B.D."/>
        </authorList>
    </citation>
    <scope>NUCLEOTIDE SEQUENCE</scope>
    <source>
        <strain evidence="12">HI-2016</strain>
    </source>
</reference>
<comment type="caution">
    <text evidence="12">The sequence shown here is derived from an EMBL/GenBank/DDBJ whole genome shotgun (WGS) entry which is preliminary data.</text>
</comment>
<dbReference type="PROSITE" id="PS51450">
    <property type="entry name" value="LRR"/>
    <property type="match status" value="3"/>
</dbReference>
<comment type="function">
    <text evidence="8">Non-catalytic subunit of AMP-activated protein kinase (AMPK), an energy sensor protein kinase that plays a key role in regulating cellular energy metabolism. In response to reduction of intracellular ATP levels, AMPK activates energy-producing pathways and inhibits energy-consuming processes: inhibits protein, carbohydrate and lipid biosynthesis, as well as cell growth and proliferation. AMPK acts via direct phosphorylation of metabolic enzymes, and by longer-term effects via phosphorylation of transcription regulators. Also acts as a regulator of cellular polarity by remodeling the actin cytoskeleton; probably by indirectly activating myosin. Beta non-catalytic subunit acts as a scaffold on which the AMPK complex assembles, via its C-terminus that bridges alpha (PRKAA1 or PRKAA2) and gamma subunits (PRKAG1, PRKAG2 or PRKAG3).</text>
</comment>
<dbReference type="EMBL" id="JAFBMS010000067">
    <property type="protein sequence ID" value="KAG9338421.1"/>
    <property type="molecule type" value="Genomic_DNA"/>
</dbReference>
<dbReference type="InterPro" id="IPR006828">
    <property type="entry name" value="ASC_dom"/>
</dbReference>
<dbReference type="GO" id="GO:0007165">
    <property type="term" value="P:signal transduction"/>
    <property type="evidence" value="ECO:0007669"/>
    <property type="project" value="TreeGrafter"/>
</dbReference>
<dbReference type="AlphaFoldDB" id="A0A8T2NHJ8"/>
<dbReference type="Proteomes" id="UP000824540">
    <property type="component" value="Unassembled WGS sequence"/>
</dbReference>
<keyword evidence="10" id="KW-0732">Signal</keyword>
<dbReference type="SUPFAM" id="SSF81296">
    <property type="entry name" value="E set domains"/>
    <property type="match status" value="1"/>
</dbReference>